<dbReference type="SMART" id="SM00896">
    <property type="entry name" value="FDX-ACB"/>
    <property type="match status" value="1"/>
</dbReference>
<comment type="subcellular location">
    <subcellularLocation>
        <location evidence="1 15">Cytoplasm</location>
    </subcellularLocation>
</comment>
<protein>
    <recommendedName>
        <fullName evidence="15">Phenylalanine--tRNA ligase beta subunit</fullName>
        <ecNumber evidence="15">6.1.1.20</ecNumber>
    </recommendedName>
    <alternativeName>
        <fullName evidence="15">Phenylalanyl-tRNA synthetase beta subunit</fullName>
        <shortName evidence="15">PheRS</shortName>
    </alternativeName>
</protein>
<dbReference type="InterPro" id="IPR045060">
    <property type="entry name" value="Phe-tRNA-ligase_IIc_bsu"/>
</dbReference>
<keyword evidence="13 15" id="KW-0030">Aminoacyl-tRNA synthetase</keyword>
<evidence type="ECO:0000259" key="18">
    <source>
        <dbReference type="PROSITE" id="PS51447"/>
    </source>
</evidence>
<dbReference type="SUPFAM" id="SSF50249">
    <property type="entry name" value="Nucleic acid-binding proteins"/>
    <property type="match status" value="1"/>
</dbReference>
<keyword evidence="8 15" id="KW-0547">Nucleotide-binding</keyword>
<feature type="binding site" evidence="15">
    <location>
        <position position="456"/>
    </location>
    <ligand>
        <name>Mg(2+)</name>
        <dbReference type="ChEBI" id="CHEBI:18420"/>
        <note>shared with alpha subunit</note>
    </ligand>
</feature>
<dbReference type="Gene3D" id="3.50.40.10">
    <property type="entry name" value="Phenylalanyl-trna Synthetase, Chain B, domain 3"/>
    <property type="match status" value="1"/>
</dbReference>
<comment type="similarity">
    <text evidence="2 15">Belongs to the phenylalanyl-tRNA synthetase beta subunit family. Type 1 subfamily.</text>
</comment>
<evidence type="ECO:0000256" key="9">
    <source>
        <dbReference type="ARBA" id="ARBA00022840"/>
    </source>
</evidence>
<evidence type="ECO:0000256" key="15">
    <source>
        <dbReference type="HAMAP-Rule" id="MF_00283"/>
    </source>
</evidence>
<evidence type="ECO:0000256" key="7">
    <source>
        <dbReference type="ARBA" id="ARBA00022723"/>
    </source>
</evidence>
<dbReference type="GO" id="GO:0004826">
    <property type="term" value="F:phenylalanine-tRNA ligase activity"/>
    <property type="evidence" value="ECO:0007669"/>
    <property type="project" value="UniProtKB-UniRule"/>
</dbReference>
<feature type="binding site" evidence="15">
    <location>
        <position position="465"/>
    </location>
    <ligand>
        <name>Mg(2+)</name>
        <dbReference type="ChEBI" id="CHEBI:18420"/>
        <note>shared with alpha subunit</note>
    </ligand>
</feature>
<dbReference type="InterPro" id="IPR045864">
    <property type="entry name" value="aa-tRNA-synth_II/BPL/LPL"/>
</dbReference>
<dbReference type="Gene3D" id="3.30.930.10">
    <property type="entry name" value="Bira Bifunctional Protein, Domain 2"/>
    <property type="match status" value="1"/>
</dbReference>
<evidence type="ECO:0000259" key="17">
    <source>
        <dbReference type="PROSITE" id="PS50886"/>
    </source>
</evidence>
<dbReference type="Gene3D" id="2.40.50.140">
    <property type="entry name" value="Nucleic acid-binding proteins"/>
    <property type="match status" value="1"/>
</dbReference>
<evidence type="ECO:0000256" key="6">
    <source>
        <dbReference type="ARBA" id="ARBA00022598"/>
    </source>
</evidence>
<accession>A0A1T4X2P9</accession>
<evidence type="ECO:0000256" key="14">
    <source>
        <dbReference type="ARBA" id="ARBA00049255"/>
    </source>
</evidence>
<dbReference type="PANTHER" id="PTHR10947">
    <property type="entry name" value="PHENYLALANYL-TRNA SYNTHETASE BETA CHAIN AND LEUCINE-RICH REPEAT-CONTAINING PROTEIN 47"/>
    <property type="match status" value="1"/>
</dbReference>
<dbReference type="NCBIfam" id="TIGR00472">
    <property type="entry name" value="pheT_bact"/>
    <property type="match status" value="1"/>
</dbReference>
<comment type="cofactor">
    <cofactor evidence="15">
        <name>Mg(2+)</name>
        <dbReference type="ChEBI" id="CHEBI:18420"/>
    </cofactor>
    <text evidence="15">Binds 2 magnesium ions per tetramer.</text>
</comment>
<keyword evidence="7 15" id="KW-0479">Metal-binding</keyword>
<dbReference type="NCBIfam" id="NF045760">
    <property type="entry name" value="YtpR"/>
    <property type="match status" value="1"/>
</dbReference>
<dbReference type="GO" id="GO:0009328">
    <property type="term" value="C:phenylalanine-tRNA ligase complex"/>
    <property type="evidence" value="ECO:0007669"/>
    <property type="project" value="TreeGrafter"/>
</dbReference>
<comment type="subunit">
    <text evidence="3 15">Tetramer of two alpha and two beta subunits.</text>
</comment>
<feature type="domain" description="B5" evidence="19">
    <location>
        <begin position="402"/>
        <end position="478"/>
    </location>
</feature>
<reference evidence="20 21" key="1">
    <citation type="submission" date="2017-02" db="EMBL/GenBank/DDBJ databases">
        <authorList>
            <person name="Peterson S.W."/>
        </authorList>
    </citation>
    <scope>NUCLEOTIDE SEQUENCE [LARGE SCALE GENOMIC DNA]</scope>
    <source>
        <strain evidence="20 21">DSM 18034</strain>
    </source>
</reference>
<dbReference type="Pfam" id="PF03483">
    <property type="entry name" value="B3_4"/>
    <property type="match status" value="1"/>
</dbReference>
<name>A0A1T4X2P9_9BACT</name>
<dbReference type="Pfam" id="PF03147">
    <property type="entry name" value="FDX-ACB"/>
    <property type="match status" value="1"/>
</dbReference>
<evidence type="ECO:0000256" key="10">
    <source>
        <dbReference type="ARBA" id="ARBA00022842"/>
    </source>
</evidence>
<dbReference type="SUPFAM" id="SSF55681">
    <property type="entry name" value="Class II aaRS and biotin synthetases"/>
    <property type="match status" value="1"/>
</dbReference>
<keyword evidence="4 15" id="KW-0963">Cytoplasm</keyword>
<organism evidence="20 21">
    <name type="scientific">Desulfobaculum bizertense DSM 18034</name>
    <dbReference type="NCBI Taxonomy" id="1121442"/>
    <lineage>
        <taxon>Bacteria</taxon>
        <taxon>Pseudomonadati</taxon>
        <taxon>Thermodesulfobacteriota</taxon>
        <taxon>Desulfovibrionia</taxon>
        <taxon>Desulfovibrionales</taxon>
        <taxon>Desulfovibrionaceae</taxon>
        <taxon>Desulfobaculum</taxon>
    </lineage>
</organism>
<dbReference type="InterPro" id="IPR033714">
    <property type="entry name" value="tRNA_bind_bactPheRS"/>
</dbReference>
<feature type="binding site" evidence="15">
    <location>
        <position position="466"/>
    </location>
    <ligand>
        <name>Mg(2+)</name>
        <dbReference type="ChEBI" id="CHEBI:18420"/>
        <note>shared with alpha subunit</note>
    </ligand>
</feature>
<dbReference type="Proteomes" id="UP000189733">
    <property type="component" value="Unassembled WGS sequence"/>
</dbReference>
<keyword evidence="11 16" id="KW-0694">RNA-binding</keyword>
<dbReference type="CDD" id="cd00769">
    <property type="entry name" value="PheRS_beta_core"/>
    <property type="match status" value="1"/>
</dbReference>
<feature type="domain" description="FDX-ACB" evidence="18">
    <location>
        <begin position="709"/>
        <end position="799"/>
    </location>
</feature>
<dbReference type="AlphaFoldDB" id="A0A1T4X2P9"/>
<dbReference type="EMBL" id="FUYA01000017">
    <property type="protein sequence ID" value="SKA83870.1"/>
    <property type="molecule type" value="Genomic_DNA"/>
</dbReference>
<keyword evidence="21" id="KW-1185">Reference proteome</keyword>
<dbReference type="Pfam" id="PF03484">
    <property type="entry name" value="B5"/>
    <property type="match status" value="1"/>
</dbReference>
<evidence type="ECO:0000256" key="3">
    <source>
        <dbReference type="ARBA" id="ARBA00011209"/>
    </source>
</evidence>
<dbReference type="SUPFAM" id="SSF46955">
    <property type="entry name" value="Putative DNA-binding domain"/>
    <property type="match status" value="1"/>
</dbReference>
<gene>
    <name evidence="15" type="primary">pheT</name>
    <name evidence="20" type="ORF">SAMN02745702_02933</name>
</gene>
<evidence type="ECO:0000256" key="16">
    <source>
        <dbReference type="PROSITE-ProRule" id="PRU00209"/>
    </source>
</evidence>
<keyword evidence="9 15" id="KW-0067">ATP-binding</keyword>
<dbReference type="InterPro" id="IPR002547">
    <property type="entry name" value="tRNA-bd_dom"/>
</dbReference>
<dbReference type="CDD" id="cd02796">
    <property type="entry name" value="tRNA_bind_bactPheRS"/>
    <property type="match status" value="1"/>
</dbReference>
<dbReference type="OrthoDB" id="9805455at2"/>
<dbReference type="Pfam" id="PF01588">
    <property type="entry name" value="tRNA_bind"/>
    <property type="match status" value="1"/>
</dbReference>
<dbReference type="SUPFAM" id="SSF54991">
    <property type="entry name" value="Anticodon-binding domain of PheRS"/>
    <property type="match status" value="1"/>
</dbReference>
<dbReference type="PROSITE" id="PS51483">
    <property type="entry name" value="B5"/>
    <property type="match status" value="1"/>
</dbReference>
<dbReference type="InterPro" id="IPR036690">
    <property type="entry name" value="Fdx_antiC-bd_sf"/>
</dbReference>
<evidence type="ECO:0000256" key="4">
    <source>
        <dbReference type="ARBA" id="ARBA00022490"/>
    </source>
</evidence>
<keyword evidence="12 15" id="KW-0648">Protein biosynthesis</keyword>
<evidence type="ECO:0000313" key="21">
    <source>
        <dbReference type="Proteomes" id="UP000189733"/>
    </source>
</evidence>
<dbReference type="SMART" id="SM00873">
    <property type="entry name" value="B3_4"/>
    <property type="match status" value="1"/>
</dbReference>
<dbReference type="FunFam" id="2.40.50.140:FF:000045">
    <property type="entry name" value="Phenylalanine--tRNA ligase beta subunit"/>
    <property type="match status" value="1"/>
</dbReference>
<dbReference type="HAMAP" id="MF_00283">
    <property type="entry name" value="Phe_tRNA_synth_beta1"/>
    <property type="match status" value="1"/>
</dbReference>
<dbReference type="Pfam" id="PF17759">
    <property type="entry name" value="tRNA_synthFbeta"/>
    <property type="match status" value="1"/>
</dbReference>
<feature type="domain" description="TRNA-binding" evidence="17">
    <location>
        <begin position="39"/>
        <end position="148"/>
    </location>
</feature>
<dbReference type="PROSITE" id="PS50886">
    <property type="entry name" value="TRBD"/>
    <property type="match status" value="1"/>
</dbReference>
<proteinExistence type="inferred from homology"/>
<sequence>MLLSLNWLREFVPFEGTDEELADRLTMLGLEVEEVNHPFAHLENVVVGHVVECDKHPEATKLSICKVDVGEAEPLPIVCGAPNVAQGQTVAVAKIGAVLPGDFKIKKAKLRGQLSMGMICAEDEIGLGNSHAGIMVLDESLKVGTPLAEALNLDETVLDIGITPNRGDCLSVLGAAREVSMAYGLPLTLPKAELTESSEAAADAVKLVIEDKDQCPLFHARVLKGVKVGPSPAWMRYRLIAMGVRPINNLVDASNYVMFELGQPTHAYDRNLVEGDELRVRLAGKEQKFMTLDDQERDILPRDLFICDAKKPVGLAGVMGGNNSEINDESTDVILESAVFNPPTVRKTARRLALHSDASFRFERGVDQNNAGYAADRVASLMQQLAGGEVLAGRVTVEPTPWETRYLRFRLDRCNALLGVQLSAEFCKNTFEGLGCVVDDSNPADWKVEAPSHRHDFEREVDLYEEAARVYGMDRIEAVLPRVAKSLESVALKDTGFEFAKRLKAWARGIGLREVINYSFVGEEDLDAFGQPKDARVRIMNPLSEDQSVLRTTLAPSLLQNVRTNVGHGAHRLRVFECSKIFHADADSETTAREAMRLAMLVYGRRNEEQFPWPDDQSADYSDIKGLVEQLLESLGLPAAEYRLKDEHAYYLPCVEVVMDDEVIGELGRIKPEIADAYNARREVWMAEMDMDALQGWFEGLVPSFSNLAKFPPIQRDLTVSAPLTLSAGTLLDAIRSVDEPLLEQVVLLDSYEPEGENVRNLTVRMTYRHADRTLKDKEVEKRNSKILKKVLDALPVHV</sequence>
<dbReference type="RefSeq" id="WP_078686195.1">
    <property type="nucleotide sequence ID" value="NZ_FUYA01000017.1"/>
</dbReference>
<dbReference type="InterPro" id="IPR004532">
    <property type="entry name" value="Phe-tRNA-ligase_IIc_bsu_bact"/>
</dbReference>
<evidence type="ECO:0000313" key="20">
    <source>
        <dbReference type="EMBL" id="SKA83870.1"/>
    </source>
</evidence>
<dbReference type="Gene3D" id="3.30.56.10">
    <property type="match status" value="2"/>
</dbReference>
<keyword evidence="5 16" id="KW-0820">tRNA-binding</keyword>
<dbReference type="SUPFAM" id="SSF56037">
    <property type="entry name" value="PheT/TilS domain"/>
    <property type="match status" value="1"/>
</dbReference>
<evidence type="ECO:0000256" key="12">
    <source>
        <dbReference type="ARBA" id="ARBA00022917"/>
    </source>
</evidence>
<dbReference type="STRING" id="1121442.SAMN02745702_02933"/>
<dbReference type="InterPro" id="IPR041616">
    <property type="entry name" value="PheRS_beta_core"/>
</dbReference>
<dbReference type="InterPro" id="IPR009061">
    <property type="entry name" value="DNA-bd_dom_put_sf"/>
</dbReference>
<comment type="catalytic activity">
    <reaction evidence="14 15">
        <text>tRNA(Phe) + L-phenylalanine + ATP = L-phenylalanyl-tRNA(Phe) + AMP + diphosphate + H(+)</text>
        <dbReference type="Rhea" id="RHEA:19413"/>
        <dbReference type="Rhea" id="RHEA-COMP:9668"/>
        <dbReference type="Rhea" id="RHEA-COMP:9699"/>
        <dbReference type="ChEBI" id="CHEBI:15378"/>
        <dbReference type="ChEBI" id="CHEBI:30616"/>
        <dbReference type="ChEBI" id="CHEBI:33019"/>
        <dbReference type="ChEBI" id="CHEBI:58095"/>
        <dbReference type="ChEBI" id="CHEBI:78442"/>
        <dbReference type="ChEBI" id="CHEBI:78531"/>
        <dbReference type="ChEBI" id="CHEBI:456215"/>
        <dbReference type="EC" id="6.1.1.20"/>
    </reaction>
</comment>
<dbReference type="PANTHER" id="PTHR10947:SF0">
    <property type="entry name" value="PHENYLALANINE--TRNA LIGASE BETA SUBUNIT"/>
    <property type="match status" value="1"/>
</dbReference>
<dbReference type="InterPro" id="IPR012340">
    <property type="entry name" value="NA-bd_OB-fold"/>
</dbReference>
<dbReference type="GO" id="GO:0000049">
    <property type="term" value="F:tRNA binding"/>
    <property type="evidence" value="ECO:0007669"/>
    <property type="project" value="UniProtKB-UniRule"/>
</dbReference>
<feature type="binding site" evidence="15">
    <location>
        <position position="462"/>
    </location>
    <ligand>
        <name>Mg(2+)</name>
        <dbReference type="ChEBI" id="CHEBI:18420"/>
        <note>shared with alpha subunit</note>
    </ligand>
</feature>
<evidence type="ECO:0000256" key="1">
    <source>
        <dbReference type="ARBA" id="ARBA00004496"/>
    </source>
</evidence>
<keyword evidence="6 15" id="KW-0436">Ligase</keyword>
<dbReference type="SMART" id="SM00874">
    <property type="entry name" value="B5"/>
    <property type="match status" value="1"/>
</dbReference>
<dbReference type="InterPro" id="IPR005121">
    <property type="entry name" value="Fdx_antiC-bd"/>
</dbReference>
<keyword evidence="10 15" id="KW-0460">Magnesium</keyword>
<dbReference type="Gene3D" id="3.30.70.380">
    <property type="entry name" value="Ferrodoxin-fold anticodon-binding domain"/>
    <property type="match status" value="1"/>
</dbReference>
<evidence type="ECO:0000256" key="13">
    <source>
        <dbReference type="ARBA" id="ARBA00023146"/>
    </source>
</evidence>
<dbReference type="GO" id="GO:0005524">
    <property type="term" value="F:ATP binding"/>
    <property type="evidence" value="ECO:0007669"/>
    <property type="project" value="UniProtKB-UniRule"/>
</dbReference>
<dbReference type="PROSITE" id="PS51447">
    <property type="entry name" value="FDX_ACB"/>
    <property type="match status" value="1"/>
</dbReference>
<dbReference type="InterPro" id="IPR005146">
    <property type="entry name" value="B3/B4_tRNA-bd"/>
</dbReference>
<evidence type="ECO:0000256" key="8">
    <source>
        <dbReference type="ARBA" id="ARBA00022741"/>
    </source>
</evidence>
<dbReference type="GO" id="GO:0000287">
    <property type="term" value="F:magnesium ion binding"/>
    <property type="evidence" value="ECO:0007669"/>
    <property type="project" value="UniProtKB-UniRule"/>
</dbReference>
<evidence type="ECO:0000256" key="5">
    <source>
        <dbReference type="ARBA" id="ARBA00022555"/>
    </source>
</evidence>
<evidence type="ECO:0000259" key="19">
    <source>
        <dbReference type="PROSITE" id="PS51483"/>
    </source>
</evidence>
<dbReference type="FunFam" id="3.50.40.10:FF:000001">
    <property type="entry name" value="Phenylalanine--tRNA ligase beta subunit"/>
    <property type="match status" value="1"/>
</dbReference>
<dbReference type="InterPro" id="IPR020825">
    <property type="entry name" value="Phe-tRNA_synthase-like_B3/B4"/>
</dbReference>
<dbReference type="InterPro" id="IPR005147">
    <property type="entry name" value="tRNA_synthase_B5-dom"/>
</dbReference>
<dbReference type="GO" id="GO:0006432">
    <property type="term" value="P:phenylalanyl-tRNA aminoacylation"/>
    <property type="evidence" value="ECO:0007669"/>
    <property type="project" value="UniProtKB-UniRule"/>
</dbReference>
<evidence type="ECO:0000256" key="2">
    <source>
        <dbReference type="ARBA" id="ARBA00008653"/>
    </source>
</evidence>
<dbReference type="EC" id="6.1.1.20" evidence="15"/>
<evidence type="ECO:0000256" key="11">
    <source>
        <dbReference type="ARBA" id="ARBA00022884"/>
    </source>
</evidence>